<organism evidence="2 3">
    <name type="scientific">Paenibacillus mucilaginosus (strain KNP414)</name>
    <dbReference type="NCBI Taxonomy" id="1036673"/>
    <lineage>
        <taxon>Bacteria</taxon>
        <taxon>Bacillati</taxon>
        <taxon>Bacillota</taxon>
        <taxon>Bacilli</taxon>
        <taxon>Bacillales</taxon>
        <taxon>Paenibacillaceae</taxon>
        <taxon>Paenibacillus</taxon>
    </lineage>
</organism>
<dbReference type="InterPro" id="IPR024775">
    <property type="entry name" value="DinB-like"/>
</dbReference>
<gene>
    <name evidence="2" type="ordered locus">KNP414_05137</name>
</gene>
<evidence type="ECO:0000313" key="3">
    <source>
        <dbReference type="Proteomes" id="UP000006620"/>
    </source>
</evidence>
<reference evidence="3" key="1">
    <citation type="submission" date="2011-06" db="EMBL/GenBank/DDBJ databases">
        <title>Complete genome sequence of Paenibacillus mucilaginosus KNP414.</title>
        <authorList>
            <person name="Wang J."/>
            <person name="Hu S."/>
            <person name="Hu X."/>
            <person name="Zhang B."/>
            <person name="Dong D."/>
            <person name="Zhang S."/>
            <person name="Zhao K."/>
            <person name="Wu D."/>
        </authorList>
    </citation>
    <scope>NUCLEOTIDE SEQUENCE [LARGE SCALE GENOMIC DNA]</scope>
    <source>
        <strain evidence="3">KNP414</strain>
    </source>
</reference>
<dbReference type="NCBIfam" id="NF009807">
    <property type="entry name" value="PRK13291.1"/>
    <property type="match status" value="1"/>
</dbReference>
<evidence type="ECO:0000313" key="2">
    <source>
        <dbReference type="EMBL" id="AEI43661.1"/>
    </source>
</evidence>
<sequence>MDAYRFPIGPFHGVPNPSPQQRMEWMEEILGLAPALRQTVHKLTGEQLLTPYRPGGWTVQQVVHHMADNDMNAFLRFKRALTEDAPAAGTYREDLWAELGDYRMPLEPSLALLEAVHQRFAGLLRTLQPADYARSFVSPTHGALSLDTALQRFVWHNRHHTAQIASLKARMGWA</sequence>
<dbReference type="RefSeq" id="WP_013918814.1">
    <property type="nucleotide sequence ID" value="NC_015690.1"/>
</dbReference>
<dbReference type="AlphaFoldDB" id="F8F9H2"/>
<dbReference type="GO" id="GO:0016787">
    <property type="term" value="F:hydrolase activity"/>
    <property type="evidence" value="ECO:0007669"/>
    <property type="project" value="UniProtKB-KW"/>
</dbReference>
<reference evidence="2 3" key="2">
    <citation type="journal article" date="2013" name="Genome Announc.">
        <title>Genome Sequence of Growth-Improving Paenibacillus mucilaginosus Strain KNP414.</title>
        <authorList>
            <person name="Lu J.J."/>
            <person name="Wang J.F."/>
            <person name="Hu X.F."/>
        </authorList>
    </citation>
    <scope>NUCLEOTIDE SEQUENCE [LARGE SCALE GENOMIC DNA]</scope>
    <source>
        <strain evidence="2 3">KNP414</strain>
    </source>
</reference>
<dbReference type="HOGENOM" id="CLU_105789_1_0_9"/>
<name>F8F9H2_PAEMK</name>
<dbReference type="Pfam" id="PF12867">
    <property type="entry name" value="DinB_2"/>
    <property type="match status" value="1"/>
</dbReference>
<accession>F8F9H2</accession>
<dbReference type="SUPFAM" id="SSF109854">
    <property type="entry name" value="DinB/YfiT-like putative metalloenzymes"/>
    <property type="match status" value="1"/>
</dbReference>
<dbReference type="EMBL" id="CP002869">
    <property type="protein sequence ID" value="AEI43661.1"/>
    <property type="molecule type" value="Genomic_DNA"/>
</dbReference>
<dbReference type="KEGG" id="pms:KNP414_05137"/>
<evidence type="ECO:0000259" key="1">
    <source>
        <dbReference type="Pfam" id="PF12867"/>
    </source>
</evidence>
<dbReference type="PATRIC" id="fig|1036673.3.peg.4752"/>
<keyword evidence="2" id="KW-0378">Hydrolase</keyword>
<dbReference type="InterPro" id="IPR034660">
    <property type="entry name" value="DinB/YfiT-like"/>
</dbReference>
<protein>
    <submittedName>
        <fullName evidence="2">Metal-dependent hydrolase</fullName>
    </submittedName>
</protein>
<dbReference type="Proteomes" id="UP000006620">
    <property type="component" value="Chromosome"/>
</dbReference>
<dbReference type="Gene3D" id="1.20.120.450">
    <property type="entry name" value="dinb family like domain"/>
    <property type="match status" value="1"/>
</dbReference>
<feature type="domain" description="DinB-like" evidence="1">
    <location>
        <begin position="35"/>
        <end position="164"/>
    </location>
</feature>
<proteinExistence type="predicted"/>